<dbReference type="PANTHER" id="PTHR47425">
    <property type="entry name" value="FARB-RELATED"/>
    <property type="match status" value="1"/>
</dbReference>
<dbReference type="InterPro" id="IPR052761">
    <property type="entry name" value="Fungal_Detox/Toxin_TFs"/>
</dbReference>
<dbReference type="GO" id="GO:0008270">
    <property type="term" value="F:zinc ion binding"/>
    <property type="evidence" value="ECO:0007669"/>
    <property type="project" value="InterPro"/>
</dbReference>
<dbReference type="Gene3D" id="4.10.240.10">
    <property type="entry name" value="Zn(2)-C6 fungal-type DNA-binding domain"/>
    <property type="match status" value="1"/>
</dbReference>
<evidence type="ECO:0000256" key="3">
    <source>
        <dbReference type="ARBA" id="ARBA00023163"/>
    </source>
</evidence>
<dbReference type="SUPFAM" id="SSF57701">
    <property type="entry name" value="Zn2/Cys6 DNA-binding domain"/>
    <property type="match status" value="1"/>
</dbReference>
<dbReference type="OrthoDB" id="5121955at2759"/>
<keyword evidence="4" id="KW-0539">Nucleus</keyword>
<organism evidence="7 8">
    <name type="scientific">Penicillium bovifimosum</name>
    <dbReference type="NCBI Taxonomy" id="126998"/>
    <lineage>
        <taxon>Eukaryota</taxon>
        <taxon>Fungi</taxon>
        <taxon>Dikarya</taxon>
        <taxon>Ascomycota</taxon>
        <taxon>Pezizomycotina</taxon>
        <taxon>Eurotiomycetes</taxon>
        <taxon>Eurotiomycetidae</taxon>
        <taxon>Eurotiales</taxon>
        <taxon>Aspergillaceae</taxon>
        <taxon>Penicillium</taxon>
    </lineage>
</organism>
<feature type="region of interest" description="Disordered" evidence="5">
    <location>
        <begin position="81"/>
        <end position="152"/>
    </location>
</feature>
<name>A0A9W9GPU3_9EURO</name>
<dbReference type="Proteomes" id="UP001149079">
    <property type="component" value="Unassembled WGS sequence"/>
</dbReference>
<keyword evidence="3" id="KW-0804">Transcription</keyword>
<reference evidence="7" key="2">
    <citation type="journal article" date="2023" name="IMA Fungus">
        <title>Comparative genomic study of the Penicillium genus elucidates a diverse pangenome and 15 lateral gene transfer events.</title>
        <authorList>
            <person name="Petersen C."/>
            <person name="Sorensen T."/>
            <person name="Nielsen M.R."/>
            <person name="Sondergaard T.E."/>
            <person name="Sorensen J.L."/>
            <person name="Fitzpatrick D.A."/>
            <person name="Frisvad J.C."/>
            <person name="Nielsen K.L."/>
        </authorList>
    </citation>
    <scope>NUCLEOTIDE SEQUENCE</scope>
    <source>
        <strain evidence="7">IBT 22155</strain>
    </source>
</reference>
<dbReference type="GeneID" id="81408524"/>
<keyword evidence="1" id="KW-0805">Transcription regulation</keyword>
<dbReference type="PROSITE" id="PS00463">
    <property type="entry name" value="ZN2_CY6_FUNGAL_1"/>
    <property type="match status" value="1"/>
</dbReference>
<dbReference type="Pfam" id="PF00172">
    <property type="entry name" value="Zn_clus"/>
    <property type="match status" value="1"/>
</dbReference>
<dbReference type="CDD" id="cd00067">
    <property type="entry name" value="GAL4"/>
    <property type="match status" value="1"/>
</dbReference>
<protein>
    <recommendedName>
        <fullName evidence="6">Zn(2)-C6 fungal-type domain-containing protein</fullName>
    </recommendedName>
</protein>
<evidence type="ECO:0000256" key="2">
    <source>
        <dbReference type="ARBA" id="ARBA00023125"/>
    </source>
</evidence>
<keyword evidence="2" id="KW-0238">DNA-binding</keyword>
<evidence type="ECO:0000313" key="8">
    <source>
        <dbReference type="Proteomes" id="UP001149079"/>
    </source>
</evidence>
<dbReference type="InterPro" id="IPR036864">
    <property type="entry name" value="Zn2-C6_fun-type_DNA-bd_sf"/>
</dbReference>
<dbReference type="PROSITE" id="PS50048">
    <property type="entry name" value="ZN2_CY6_FUNGAL_2"/>
    <property type="match status" value="1"/>
</dbReference>
<dbReference type="RefSeq" id="XP_056519184.1">
    <property type="nucleotide sequence ID" value="XM_056669354.1"/>
</dbReference>
<dbReference type="GO" id="GO:0003677">
    <property type="term" value="F:DNA binding"/>
    <property type="evidence" value="ECO:0007669"/>
    <property type="project" value="UniProtKB-KW"/>
</dbReference>
<dbReference type="AlphaFoldDB" id="A0A9W9GPU3"/>
<proteinExistence type="predicted"/>
<evidence type="ECO:0000256" key="5">
    <source>
        <dbReference type="SAM" id="MobiDB-lite"/>
    </source>
</evidence>
<feature type="compositionally biased region" description="Polar residues" evidence="5">
    <location>
        <begin position="138"/>
        <end position="147"/>
    </location>
</feature>
<gene>
    <name evidence="7" type="ORF">N7515_008610</name>
</gene>
<keyword evidence="8" id="KW-1185">Reference proteome</keyword>
<dbReference type="InterPro" id="IPR001138">
    <property type="entry name" value="Zn2Cys6_DnaBD"/>
</dbReference>
<feature type="region of interest" description="Disordered" evidence="5">
    <location>
        <begin position="1"/>
        <end position="42"/>
    </location>
</feature>
<sequence>MAIEDYPEVQPTRIQSASPQTPPSSQEQTETPKDKNPRSKRAKWACHACHKRKVRCDALTLNHGTPCTNCKLDMKECVAPLARQRHKPRPRRPRNQNPEMRNVSSHPPHTDLSALSGDHAQFSDTSAGLSQKARRMSHSGSTRSAQTIRHRPQIDRLLNRGEEVARWMELMSPDVRSRLQDISRGERAKPGKFGIRQFHDKCLEKLMQAADILAEVIILHNSLSTYTGIPNPGDNILEEHDDHVDCGNMSDDMNSEESMGYGSPATATSFVGGQSVDTEGTMEGSVALTPETLEYVSASNYNLFLDLNGFDLEKPSLDGCVERVMS</sequence>
<evidence type="ECO:0000313" key="7">
    <source>
        <dbReference type="EMBL" id="KAJ5124785.1"/>
    </source>
</evidence>
<feature type="compositionally biased region" description="Basic residues" evidence="5">
    <location>
        <begin position="83"/>
        <end position="94"/>
    </location>
</feature>
<accession>A0A9W9GPU3</accession>
<evidence type="ECO:0000256" key="4">
    <source>
        <dbReference type="ARBA" id="ARBA00023242"/>
    </source>
</evidence>
<feature type="compositionally biased region" description="Low complexity" evidence="5">
    <location>
        <begin position="15"/>
        <end position="29"/>
    </location>
</feature>
<dbReference type="EMBL" id="JAPQKL010000006">
    <property type="protein sequence ID" value="KAJ5124785.1"/>
    <property type="molecule type" value="Genomic_DNA"/>
</dbReference>
<evidence type="ECO:0000259" key="6">
    <source>
        <dbReference type="PROSITE" id="PS50048"/>
    </source>
</evidence>
<reference evidence="7" key="1">
    <citation type="submission" date="2022-11" db="EMBL/GenBank/DDBJ databases">
        <authorList>
            <person name="Petersen C."/>
        </authorList>
    </citation>
    <scope>NUCLEOTIDE SEQUENCE</scope>
    <source>
        <strain evidence="7">IBT 22155</strain>
    </source>
</reference>
<dbReference type="GO" id="GO:0000981">
    <property type="term" value="F:DNA-binding transcription factor activity, RNA polymerase II-specific"/>
    <property type="evidence" value="ECO:0007669"/>
    <property type="project" value="InterPro"/>
</dbReference>
<feature type="domain" description="Zn(2)-C6 fungal-type" evidence="6">
    <location>
        <begin position="45"/>
        <end position="79"/>
    </location>
</feature>
<comment type="caution">
    <text evidence="7">The sequence shown here is derived from an EMBL/GenBank/DDBJ whole genome shotgun (WGS) entry which is preliminary data.</text>
</comment>
<evidence type="ECO:0000256" key="1">
    <source>
        <dbReference type="ARBA" id="ARBA00023015"/>
    </source>
</evidence>
<dbReference type="SMART" id="SM00066">
    <property type="entry name" value="GAL4"/>
    <property type="match status" value="1"/>
</dbReference>
<dbReference type="PANTHER" id="PTHR47425:SF2">
    <property type="entry name" value="FARB-RELATED"/>
    <property type="match status" value="1"/>
</dbReference>